<reference evidence="3 4" key="1">
    <citation type="journal article" date="2019" name="Int. J. Syst. Evol. Microbiol.">
        <title>The Global Catalogue of Microorganisms (GCM) 10K type strain sequencing project: providing services to taxonomists for standard genome sequencing and annotation.</title>
        <authorList>
            <consortium name="The Broad Institute Genomics Platform"/>
            <consortium name="The Broad Institute Genome Sequencing Center for Infectious Disease"/>
            <person name="Wu L."/>
            <person name="Ma J."/>
        </authorList>
    </citation>
    <scope>NUCLEOTIDE SEQUENCE [LARGE SCALE GENOMIC DNA]</scope>
    <source>
        <strain evidence="3 4">CGMCC 1.3239</strain>
    </source>
</reference>
<evidence type="ECO:0000259" key="2">
    <source>
        <dbReference type="PROSITE" id="PS50850"/>
    </source>
</evidence>
<organism evidence="3 4">
    <name type="scientific">Halorubrum tibetense</name>
    <dbReference type="NCBI Taxonomy" id="175631"/>
    <lineage>
        <taxon>Archaea</taxon>
        <taxon>Methanobacteriati</taxon>
        <taxon>Methanobacteriota</taxon>
        <taxon>Stenosarchaea group</taxon>
        <taxon>Halobacteria</taxon>
        <taxon>Halobacteriales</taxon>
        <taxon>Haloferacaceae</taxon>
        <taxon>Halorubrum</taxon>
    </lineage>
</organism>
<dbReference type="InterPro" id="IPR020846">
    <property type="entry name" value="MFS_dom"/>
</dbReference>
<feature type="transmembrane region" description="Helical" evidence="1">
    <location>
        <begin position="347"/>
        <end position="368"/>
    </location>
</feature>
<dbReference type="CDD" id="cd17325">
    <property type="entry name" value="MFS_MdtG_SLC18_like"/>
    <property type="match status" value="1"/>
</dbReference>
<comment type="caution">
    <text evidence="3">The sequence shown here is derived from an EMBL/GenBank/DDBJ whole genome shotgun (WGS) entry which is preliminary data.</text>
</comment>
<dbReference type="Pfam" id="PF07690">
    <property type="entry name" value="MFS_1"/>
    <property type="match status" value="1"/>
</dbReference>
<evidence type="ECO:0000313" key="3">
    <source>
        <dbReference type="EMBL" id="MFC6754343.1"/>
    </source>
</evidence>
<evidence type="ECO:0000256" key="1">
    <source>
        <dbReference type="SAM" id="Phobius"/>
    </source>
</evidence>
<feature type="transmembrane region" description="Helical" evidence="1">
    <location>
        <begin position="247"/>
        <end position="270"/>
    </location>
</feature>
<dbReference type="InterPro" id="IPR011701">
    <property type="entry name" value="MFS"/>
</dbReference>
<feature type="transmembrane region" description="Helical" evidence="1">
    <location>
        <begin position="282"/>
        <end position="300"/>
    </location>
</feature>
<feature type="transmembrane region" description="Helical" evidence="1">
    <location>
        <begin position="91"/>
        <end position="111"/>
    </location>
</feature>
<gene>
    <name evidence="3" type="ORF">ACFQEU_12860</name>
</gene>
<dbReference type="PANTHER" id="PTHR23518">
    <property type="entry name" value="C-METHYLTRANSFERASE"/>
    <property type="match status" value="1"/>
</dbReference>
<dbReference type="InterPro" id="IPR036259">
    <property type="entry name" value="MFS_trans_sf"/>
</dbReference>
<feature type="transmembrane region" description="Helical" evidence="1">
    <location>
        <begin position="117"/>
        <end position="138"/>
    </location>
</feature>
<dbReference type="Gene3D" id="1.20.1250.20">
    <property type="entry name" value="MFS general substrate transporter like domains"/>
    <property type="match status" value="2"/>
</dbReference>
<dbReference type="Proteomes" id="UP001596442">
    <property type="component" value="Unassembled WGS sequence"/>
</dbReference>
<protein>
    <submittedName>
        <fullName evidence="3">MFS transporter</fullName>
    </submittedName>
</protein>
<dbReference type="EMBL" id="JBHSWW010000242">
    <property type="protein sequence ID" value="MFC6754343.1"/>
    <property type="molecule type" value="Genomic_DNA"/>
</dbReference>
<feature type="transmembrane region" description="Helical" evidence="1">
    <location>
        <begin position="312"/>
        <end position="335"/>
    </location>
</feature>
<feature type="transmembrane region" description="Helical" evidence="1">
    <location>
        <begin position="159"/>
        <end position="182"/>
    </location>
</feature>
<proteinExistence type="predicted"/>
<keyword evidence="1" id="KW-0812">Transmembrane</keyword>
<feature type="transmembrane region" description="Helical" evidence="1">
    <location>
        <begin position="59"/>
        <end position="79"/>
    </location>
</feature>
<dbReference type="PROSITE" id="PS50850">
    <property type="entry name" value="MFS"/>
    <property type="match status" value="1"/>
</dbReference>
<keyword evidence="1" id="KW-1133">Transmembrane helix</keyword>
<feature type="transmembrane region" description="Helical" evidence="1">
    <location>
        <begin position="194"/>
        <end position="214"/>
    </location>
</feature>
<dbReference type="SUPFAM" id="SSF103473">
    <property type="entry name" value="MFS general substrate transporter"/>
    <property type="match status" value="2"/>
</dbReference>
<accession>A0ABD5SC44</accession>
<feature type="transmembrane region" description="Helical" evidence="1">
    <location>
        <begin position="404"/>
        <end position="427"/>
    </location>
</feature>
<dbReference type="RefSeq" id="WP_379782765.1">
    <property type="nucleotide sequence ID" value="NZ_JBHSWW010000242.1"/>
</dbReference>
<keyword evidence="1" id="KW-0472">Membrane</keyword>
<keyword evidence="4" id="KW-1185">Reference proteome</keyword>
<evidence type="ECO:0000313" key="4">
    <source>
        <dbReference type="Proteomes" id="UP001596442"/>
    </source>
</evidence>
<sequence length="446" mass="46179">MRNPVTAVQNALGVNPQVLALALARMSESVGNSFLIVVLPLFIASDFVTGGTFGLTEVFITGLVLSIFGFVNSPLQPFTGRLSDRTGRRKVFVLFGLALIAVAGVGYAFAATYWHLIGLRVLQGIAGAFIIPTTVALVNDLATDENRGGNMGTYNTFRLVGFGVGPIAAGGVVAAGPFTVPLGATTVALTGFDAAFYFAASTAVLAFLLVLTLIRDPDIDPDDGGDESFLAALAIRDRDGGQLLDPVFALGVVSFFMAVGIAVFATLGDIVNTELDQGPDMFGLQFAAFVLAQIFLQAPIGRATDYYGRKAFILVGTVLLVPTTLVQGLVPAYALGFGLIGDPWVMFLARFLQGVAGAMVFAPALALAGDIAREGASGSTLSVLTMAFGFGVAAGPLLSGFLVAWGFVVPFAFAAALAAIGAITVATQVNEVNAPRRAIPFVGYVT</sequence>
<dbReference type="AlphaFoldDB" id="A0ABD5SC44"/>
<dbReference type="PANTHER" id="PTHR23518:SF2">
    <property type="entry name" value="MAJOR FACILITATOR SUPERFAMILY TRANSPORTER"/>
    <property type="match status" value="1"/>
</dbReference>
<feature type="domain" description="Major facilitator superfamily (MFS) profile" evidence="2">
    <location>
        <begin position="17"/>
        <end position="433"/>
    </location>
</feature>
<feature type="transmembrane region" description="Helical" evidence="1">
    <location>
        <begin position="380"/>
        <end position="398"/>
    </location>
</feature>
<name>A0ABD5SC44_9EURY</name>